<dbReference type="PROSITE" id="PS51645">
    <property type="entry name" value="PHR_CRY_ALPHA_BETA"/>
    <property type="match status" value="1"/>
</dbReference>
<dbReference type="PANTHER" id="PTHR11455:SF9">
    <property type="entry name" value="CRYPTOCHROME CIRCADIAN CLOCK 5 ISOFORM X1"/>
    <property type="match status" value="1"/>
</dbReference>
<feature type="binding site" evidence="8">
    <location>
        <position position="227"/>
    </location>
    <ligand>
        <name>FAD</name>
        <dbReference type="ChEBI" id="CHEBI:57692"/>
    </ligand>
</feature>
<comment type="similarity">
    <text evidence="10">Belongs to the DNA photolyase family.</text>
</comment>
<protein>
    <recommendedName>
        <fullName evidence="3">Deoxyribodipyrimidine photo-lyase</fullName>
        <ecNumber evidence="2">4.1.99.3</ecNumber>
    </recommendedName>
</protein>
<dbReference type="InterPro" id="IPR006050">
    <property type="entry name" value="DNA_photolyase_N"/>
</dbReference>
<dbReference type="Pfam" id="PF00875">
    <property type="entry name" value="DNA_photolyase"/>
    <property type="match status" value="1"/>
</dbReference>
<evidence type="ECO:0000256" key="1">
    <source>
        <dbReference type="ARBA" id="ARBA00001932"/>
    </source>
</evidence>
<feature type="binding site" evidence="8">
    <location>
        <begin position="239"/>
        <end position="243"/>
    </location>
    <ligand>
        <name>FAD</name>
        <dbReference type="ChEBI" id="CHEBI:57692"/>
    </ligand>
</feature>
<proteinExistence type="inferred from homology"/>
<evidence type="ECO:0000256" key="8">
    <source>
        <dbReference type="PIRSR" id="PIRSR602081-1"/>
    </source>
</evidence>
<evidence type="ECO:0000313" key="13">
    <source>
        <dbReference type="Proteomes" id="UP000036771"/>
    </source>
</evidence>
<feature type="site" description="Electron transfer via tryptophanyl radical" evidence="9">
    <location>
        <position position="381"/>
    </location>
</feature>
<evidence type="ECO:0000256" key="5">
    <source>
        <dbReference type="ARBA" id="ARBA00022827"/>
    </source>
</evidence>
<dbReference type="SUPFAM" id="SSF48173">
    <property type="entry name" value="Cryptochrome/photolyase FAD-binding domain"/>
    <property type="match status" value="1"/>
</dbReference>
<gene>
    <name evidence="12" type="primary">phrB</name>
    <name evidence="12" type="ORF">Cva_01425</name>
</gene>
<dbReference type="GO" id="GO:0003904">
    <property type="term" value="F:deoxyribodipyrimidine photo-lyase activity"/>
    <property type="evidence" value="ECO:0007669"/>
    <property type="project" value="UniProtKB-EC"/>
</dbReference>
<dbReference type="Pfam" id="PF03441">
    <property type="entry name" value="FAD_binding_7"/>
    <property type="match status" value="1"/>
</dbReference>
<comment type="cofactor">
    <cofactor evidence="1">
        <name>(6R)-5,10-methylene-5,6,7,8-tetrahydrofolate</name>
        <dbReference type="ChEBI" id="CHEBI:15636"/>
    </cofactor>
</comment>
<evidence type="ECO:0000259" key="11">
    <source>
        <dbReference type="PROSITE" id="PS51645"/>
    </source>
</evidence>
<comment type="catalytic activity">
    <reaction evidence="7">
        <text>cyclobutadipyrimidine (in DNA) = 2 pyrimidine residues (in DNA).</text>
        <dbReference type="EC" id="4.1.99.3"/>
    </reaction>
</comment>
<dbReference type="Proteomes" id="UP000036771">
    <property type="component" value="Unassembled WGS sequence"/>
</dbReference>
<evidence type="ECO:0000256" key="7">
    <source>
        <dbReference type="ARBA" id="ARBA00033999"/>
    </source>
</evidence>
<dbReference type="InterPro" id="IPR005101">
    <property type="entry name" value="Cryptochr/Photolyase_FAD-bd"/>
</dbReference>
<feature type="site" description="Electron transfer via tryptophanyl radical" evidence="9">
    <location>
        <position position="305"/>
    </location>
</feature>
<comment type="caution">
    <text evidence="12">The sequence shown here is derived from an EMBL/GenBank/DDBJ whole genome shotgun (WGS) entry which is preliminary data.</text>
</comment>
<keyword evidence="4 8" id="KW-0285">Flavoprotein</keyword>
<dbReference type="PROSITE" id="PS00394">
    <property type="entry name" value="DNA_PHOTOLYASES_1_1"/>
    <property type="match status" value="1"/>
</dbReference>
<comment type="cofactor">
    <cofactor evidence="8">
        <name>FAD</name>
        <dbReference type="ChEBI" id="CHEBI:57692"/>
    </cofactor>
    <text evidence="8">Binds 1 FAD per subunit.</text>
</comment>
<dbReference type="InterPro" id="IPR036134">
    <property type="entry name" value="Crypto/Photolyase_FAD-like_sf"/>
</dbReference>
<dbReference type="InterPro" id="IPR018394">
    <property type="entry name" value="DNA_photolyase_1_CS_C"/>
</dbReference>
<feature type="site" description="Electron transfer via tryptophanyl radical" evidence="9">
    <location>
        <position position="358"/>
    </location>
</feature>
<evidence type="ECO:0000256" key="3">
    <source>
        <dbReference type="ARBA" id="ARBA00014046"/>
    </source>
</evidence>
<dbReference type="GO" id="GO:0000719">
    <property type="term" value="P:photoreactive repair"/>
    <property type="evidence" value="ECO:0007669"/>
    <property type="project" value="UniProtKB-ARBA"/>
</dbReference>
<feature type="binding site" evidence="8">
    <location>
        <position position="271"/>
    </location>
    <ligand>
        <name>FAD</name>
        <dbReference type="ChEBI" id="CHEBI:57692"/>
    </ligand>
</feature>
<dbReference type="Gene3D" id="3.40.50.620">
    <property type="entry name" value="HUPs"/>
    <property type="match status" value="1"/>
</dbReference>
<reference evidence="12 13" key="1">
    <citation type="submission" date="2015-03" db="EMBL/GenBank/DDBJ databases">
        <title>Caedibacter varicaedens, whole genome shotgun sequence.</title>
        <authorList>
            <person name="Suzuki H."/>
            <person name="Dapper A.L."/>
            <person name="Gibson A.K."/>
            <person name="Jackson C."/>
            <person name="Lee H."/>
            <person name="Pejaver V.R."/>
            <person name="Doak T."/>
            <person name="Lynch M."/>
        </authorList>
    </citation>
    <scope>NUCLEOTIDE SEQUENCE [LARGE SCALE GENOMIC DNA]</scope>
</reference>
<dbReference type="Gene3D" id="1.10.579.10">
    <property type="entry name" value="DNA Cyclobutane Dipyrimidine Photolyase, subunit A, domain 3"/>
    <property type="match status" value="1"/>
</dbReference>
<dbReference type="GO" id="GO:0071949">
    <property type="term" value="F:FAD binding"/>
    <property type="evidence" value="ECO:0007669"/>
    <property type="project" value="TreeGrafter"/>
</dbReference>
<keyword evidence="6 10" id="KW-0157">Chromophore</keyword>
<dbReference type="InterPro" id="IPR014729">
    <property type="entry name" value="Rossmann-like_a/b/a_fold"/>
</dbReference>
<accession>A0A0K8ME48</accession>
<feature type="binding site" evidence="8">
    <location>
        <begin position="371"/>
        <end position="373"/>
    </location>
    <ligand>
        <name>FAD</name>
        <dbReference type="ChEBI" id="CHEBI:57692"/>
    </ligand>
</feature>
<evidence type="ECO:0000313" key="12">
    <source>
        <dbReference type="EMBL" id="GAO98757.1"/>
    </source>
</evidence>
<keyword evidence="5 8" id="KW-0274">FAD</keyword>
<keyword evidence="13" id="KW-1185">Reference proteome</keyword>
<keyword evidence="12" id="KW-0456">Lyase</keyword>
<dbReference type="AlphaFoldDB" id="A0A0K8ME48"/>
<dbReference type="PRINTS" id="PR00147">
    <property type="entry name" value="DNAPHOTLYASE"/>
</dbReference>
<sequence length="471" mass="54753">MIDRERLMDQKSPAILWLRQDLRLADNIALEAVSHHLFFAVYIWDDEDPWSPGGASRWWLHKSLLSLHRSFQERGVQLILRKGKPLQVLKHLVQETKACAVYWNRCYEPYVIKRDQEIKSSLKQEGIFCQSFKGSLLTEPWEMQTTTKGAYQVFTPFWNKLKEISFARPLSVPDLQGFKPSVFSESLEEWHFNPTLWGRGLEEIWTPGEQGAWDNLSGFLNDGIQSYASRRDIPSGQYTSRLSPHLHWGEISPTQIWHEALLSCGKDSLPFLRQLGWREFSCHLLFHFPHMPFQNLRVSFSDFPWQDNPDHLKIWQTGQTGYPLVDAGMRELWHTGWMHNRVRMIVASFLVKHLLIPWQQGKEWFWDTLVDADLANNAASWQWVAGSGADAAPYFRIFNPVLQSEKFDPHGLYIKQWVPELQALNSPHIHSPWKASAQILEKAGVTLGKTYPFPLVDHAFARQRALDAFAR</sequence>
<organism evidence="12 13">
    <name type="scientific">Caedimonas varicaedens</name>
    <dbReference type="NCBI Taxonomy" id="1629334"/>
    <lineage>
        <taxon>Bacteria</taxon>
        <taxon>Pseudomonadati</taxon>
        <taxon>Pseudomonadota</taxon>
        <taxon>Alphaproteobacteria</taxon>
        <taxon>Holosporales</taxon>
        <taxon>Caedimonadaceae</taxon>
        <taxon>Caedimonas</taxon>
    </lineage>
</organism>
<feature type="domain" description="Photolyase/cryptochrome alpha/beta" evidence="11">
    <location>
        <begin position="12"/>
        <end position="137"/>
    </location>
</feature>
<evidence type="ECO:0000256" key="4">
    <source>
        <dbReference type="ARBA" id="ARBA00022630"/>
    </source>
</evidence>
<dbReference type="InterPro" id="IPR036155">
    <property type="entry name" value="Crypto/Photolyase_N_sf"/>
</dbReference>
<evidence type="ECO:0000256" key="6">
    <source>
        <dbReference type="ARBA" id="ARBA00022991"/>
    </source>
</evidence>
<name>A0A0K8ME48_9PROT</name>
<evidence type="ECO:0000256" key="9">
    <source>
        <dbReference type="PIRSR" id="PIRSR602081-2"/>
    </source>
</evidence>
<dbReference type="InterPro" id="IPR002081">
    <property type="entry name" value="Cryptochrome/DNA_photolyase_1"/>
</dbReference>
<dbReference type="EC" id="4.1.99.3" evidence="2"/>
<dbReference type="SUPFAM" id="SSF52425">
    <property type="entry name" value="Cryptochrome/photolyase, N-terminal domain"/>
    <property type="match status" value="1"/>
</dbReference>
<dbReference type="PROSITE" id="PS00691">
    <property type="entry name" value="DNA_PHOTOLYASES_1_2"/>
    <property type="match status" value="1"/>
</dbReference>
<dbReference type="Gene3D" id="1.25.40.80">
    <property type="match status" value="1"/>
</dbReference>
<dbReference type="STRING" id="1629334.Cva_01425"/>
<dbReference type="PANTHER" id="PTHR11455">
    <property type="entry name" value="CRYPTOCHROME"/>
    <property type="match status" value="1"/>
</dbReference>
<evidence type="ECO:0000256" key="2">
    <source>
        <dbReference type="ARBA" id="ARBA00013149"/>
    </source>
</evidence>
<dbReference type="FunFam" id="1.10.579.10:FF:000003">
    <property type="entry name" value="Deoxyribodipyrimidine photo-lyase"/>
    <property type="match status" value="1"/>
</dbReference>
<dbReference type="GO" id="GO:0003677">
    <property type="term" value="F:DNA binding"/>
    <property type="evidence" value="ECO:0007669"/>
    <property type="project" value="TreeGrafter"/>
</dbReference>
<dbReference type="EMBL" id="BBVC01000087">
    <property type="protein sequence ID" value="GAO98757.1"/>
    <property type="molecule type" value="Genomic_DNA"/>
</dbReference>
<evidence type="ECO:0000256" key="10">
    <source>
        <dbReference type="RuleBase" id="RU004182"/>
    </source>
</evidence>